<dbReference type="AlphaFoldDB" id="A0A8J6NKV3"/>
<evidence type="ECO:0000256" key="2">
    <source>
        <dbReference type="ARBA" id="ARBA00001911"/>
    </source>
</evidence>
<organism evidence="12 13">
    <name type="scientific">Candidatus Desulfolinea nitratireducens</name>
    <dbReference type="NCBI Taxonomy" id="2841698"/>
    <lineage>
        <taxon>Bacteria</taxon>
        <taxon>Bacillati</taxon>
        <taxon>Chloroflexota</taxon>
        <taxon>Anaerolineae</taxon>
        <taxon>Anaerolineales</taxon>
        <taxon>Anaerolineales incertae sedis</taxon>
        <taxon>Candidatus Desulfolinea</taxon>
    </lineage>
</organism>
<dbReference type="PANTHER" id="PTHR43725:SF53">
    <property type="entry name" value="UDP-ARABINOSE 4-EPIMERASE 1"/>
    <property type="match status" value="1"/>
</dbReference>
<comment type="subunit">
    <text evidence="10">Homodimer.</text>
</comment>
<dbReference type="CDD" id="cd05247">
    <property type="entry name" value="UDP_G4E_1_SDR_e"/>
    <property type="match status" value="1"/>
</dbReference>
<reference evidence="12 13" key="1">
    <citation type="submission" date="2020-08" db="EMBL/GenBank/DDBJ databases">
        <title>Bridging the membrane lipid divide: bacteria of the FCB group superphylum have the potential to synthesize archaeal ether lipids.</title>
        <authorList>
            <person name="Villanueva L."/>
            <person name="Von Meijenfeldt F.A.B."/>
            <person name="Westbye A.B."/>
            <person name="Yadav S."/>
            <person name="Hopmans E.C."/>
            <person name="Dutilh B.E."/>
            <person name="Sinninghe Damste J.S."/>
        </authorList>
    </citation>
    <scope>NUCLEOTIDE SEQUENCE [LARGE SCALE GENOMIC DNA]</scope>
    <source>
        <strain evidence="12">NIOZ-UU36</strain>
    </source>
</reference>
<evidence type="ECO:0000256" key="8">
    <source>
        <dbReference type="ARBA" id="ARBA00023235"/>
    </source>
</evidence>
<evidence type="ECO:0000313" key="12">
    <source>
        <dbReference type="EMBL" id="MBC8334750.1"/>
    </source>
</evidence>
<comment type="similarity">
    <text evidence="4 10">Belongs to the NAD(P)-dependent epimerase/dehydratase family.</text>
</comment>
<dbReference type="Gene3D" id="3.90.25.10">
    <property type="entry name" value="UDP-galactose 4-epimerase, domain 1"/>
    <property type="match status" value="1"/>
</dbReference>
<dbReference type="UniPathway" id="UPA00214"/>
<sequence>MNIFLTGGAGYIGSATAEALLTAGNQVTVYDSLVTGYRQAVPEGAEFIHADLGDEEALKAAFSNRKFDAVMHFAAFIEAGESMKDPGKFIRNNLVNSSRLIEAAALAGVGRFVLSSTAAVYQSSDEPLREESPLGPTNTYGYTKLAVERILDWYRKIHGLHFAALRYFNASGAMPGRGEAHQPESHLIPLVLQVPLGKREHIGIYGTDYPTRDGTAIRDYIHIADLVSAHLLALDALSGQDKLVYNIGNGKGYSVSEVIETARTVTGDLIPAVEAPRRPGDPARLVASSEKIRRELGWQPQYPDLKDIIASAWAWHESHPNGYEELK</sequence>
<comment type="cofactor">
    <cofactor evidence="2 10">
        <name>NAD(+)</name>
        <dbReference type="ChEBI" id="CHEBI:57540"/>
    </cofactor>
</comment>
<evidence type="ECO:0000313" key="13">
    <source>
        <dbReference type="Proteomes" id="UP000614469"/>
    </source>
</evidence>
<dbReference type="GO" id="GO:0033499">
    <property type="term" value="P:galactose catabolic process via UDP-galactose, Leloir pathway"/>
    <property type="evidence" value="ECO:0007669"/>
    <property type="project" value="TreeGrafter"/>
</dbReference>
<dbReference type="InterPro" id="IPR005886">
    <property type="entry name" value="UDP_G4E"/>
</dbReference>
<evidence type="ECO:0000256" key="6">
    <source>
        <dbReference type="ARBA" id="ARBA00018569"/>
    </source>
</evidence>
<proteinExistence type="inferred from homology"/>
<dbReference type="NCBIfam" id="TIGR01179">
    <property type="entry name" value="galE"/>
    <property type="match status" value="1"/>
</dbReference>
<dbReference type="Gene3D" id="3.40.50.720">
    <property type="entry name" value="NAD(P)-binding Rossmann-like Domain"/>
    <property type="match status" value="1"/>
</dbReference>
<dbReference type="Pfam" id="PF01370">
    <property type="entry name" value="Epimerase"/>
    <property type="match status" value="1"/>
</dbReference>
<evidence type="ECO:0000256" key="9">
    <source>
        <dbReference type="ARBA" id="ARBA00023277"/>
    </source>
</evidence>
<dbReference type="EC" id="5.1.3.2" evidence="5 10"/>
<comment type="catalytic activity">
    <reaction evidence="1 10">
        <text>UDP-alpha-D-glucose = UDP-alpha-D-galactose</text>
        <dbReference type="Rhea" id="RHEA:22168"/>
        <dbReference type="ChEBI" id="CHEBI:58885"/>
        <dbReference type="ChEBI" id="CHEBI:66914"/>
        <dbReference type="EC" id="5.1.3.2"/>
    </reaction>
</comment>
<evidence type="ECO:0000256" key="4">
    <source>
        <dbReference type="ARBA" id="ARBA00007637"/>
    </source>
</evidence>
<evidence type="ECO:0000256" key="10">
    <source>
        <dbReference type="RuleBase" id="RU366046"/>
    </source>
</evidence>
<dbReference type="InterPro" id="IPR036291">
    <property type="entry name" value="NAD(P)-bd_dom_sf"/>
</dbReference>
<keyword evidence="8 10" id="KW-0413">Isomerase</keyword>
<dbReference type="PANTHER" id="PTHR43725">
    <property type="entry name" value="UDP-GLUCOSE 4-EPIMERASE"/>
    <property type="match status" value="1"/>
</dbReference>
<name>A0A8J6NKV3_9CHLR</name>
<dbReference type="GO" id="GO:0003978">
    <property type="term" value="F:UDP-glucose 4-epimerase activity"/>
    <property type="evidence" value="ECO:0007669"/>
    <property type="project" value="UniProtKB-UniRule"/>
</dbReference>
<evidence type="ECO:0000256" key="1">
    <source>
        <dbReference type="ARBA" id="ARBA00000083"/>
    </source>
</evidence>
<evidence type="ECO:0000256" key="7">
    <source>
        <dbReference type="ARBA" id="ARBA00023027"/>
    </source>
</evidence>
<accession>A0A8J6NKV3</accession>
<dbReference type="EMBL" id="JACNJN010000078">
    <property type="protein sequence ID" value="MBC8334750.1"/>
    <property type="molecule type" value="Genomic_DNA"/>
</dbReference>
<evidence type="ECO:0000256" key="3">
    <source>
        <dbReference type="ARBA" id="ARBA00004947"/>
    </source>
</evidence>
<dbReference type="Proteomes" id="UP000614469">
    <property type="component" value="Unassembled WGS sequence"/>
</dbReference>
<gene>
    <name evidence="12" type="primary">galE</name>
    <name evidence="12" type="ORF">H8E29_05755</name>
</gene>
<protein>
    <recommendedName>
        <fullName evidence="6 10">UDP-glucose 4-epimerase</fullName>
        <ecNumber evidence="5 10">5.1.3.2</ecNumber>
    </recommendedName>
</protein>
<comment type="pathway">
    <text evidence="3 10">Carbohydrate metabolism; galactose metabolism.</text>
</comment>
<keyword evidence="7 10" id="KW-0520">NAD</keyword>
<dbReference type="SUPFAM" id="SSF51735">
    <property type="entry name" value="NAD(P)-binding Rossmann-fold domains"/>
    <property type="match status" value="1"/>
</dbReference>
<evidence type="ECO:0000256" key="5">
    <source>
        <dbReference type="ARBA" id="ARBA00013189"/>
    </source>
</evidence>
<dbReference type="InterPro" id="IPR001509">
    <property type="entry name" value="Epimerase_deHydtase"/>
</dbReference>
<feature type="domain" description="NAD-dependent epimerase/dehydratase" evidence="11">
    <location>
        <begin position="3"/>
        <end position="248"/>
    </location>
</feature>
<keyword evidence="9 10" id="KW-0119">Carbohydrate metabolism</keyword>
<evidence type="ECO:0000259" key="11">
    <source>
        <dbReference type="Pfam" id="PF01370"/>
    </source>
</evidence>
<comment type="caution">
    <text evidence="12">The sequence shown here is derived from an EMBL/GenBank/DDBJ whole genome shotgun (WGS) entry which is preliminary data.</text>
</comment>